<dbReference type="InterPro" id="IPR043717">
    <property type="entry name" value="DUF5658"/>
</dbReference>
<dbReference type="Pfam" id="PF18902">
    <property type="entry name" value="DUF5658"/>
    <property type="match status" value="1"/>
</dbReference>
<reference evidence="4" key="1">
    <citation type="submission" date="2012-02" db="EMBL/GenBank/DDBJ databases">
        <title>Complete sequence of chromosome of Methanomethylovorans hollandica DSM 15978.</title>
        <authorList>
            <person name="Lucas S."/>
            <person name="Copeland A."/>
            <person name="Lapidus A."/>
            <person name="Glavina del Rio T."/>
            <person name="Dalin E."/>
            <person name="Tice H."/>
            <person name="Bruce D."/>
            <person name="Goodwin L."/>
            <person name="Pitluck S."/>
            <person name="Peters L."/>
            <person name="Mikhailova N."/>
            <person name="Held B."/>
            <person name="Kyrpides N."/>
            <person name="Mavromatis K."/>
            <person name="Ivanova N."/>
            <person name="Brettin T."/>
            <person name="Detter J.C."/>
            <person name="Han C."/>
            <person name="Larimer F."/>
            <person name="Land M."/>
            <person name="Hauser L."/>
            <person name="Markowitz V."/>
            <person name="Cheng J.-F."/>
            <person name="Hugenholtz P."/>
            <person name="Woyke T."/>
            <person name="Wu D."/>
            <person name="Spring S."/>
            <person name="Schroeder M."/>
            <person name="Brambilla E."/>
            <person name="Klenk H.-P."/>
            <person name="Eisen J.A."/>
        </authorList>
    </citation>
    <scope>NUCLEOTIDE SEQUENCE [LARGE SCALE GENOMIC DNA]</scope>
    <source>
        <strain evidence="4">DSM 15978 / NBRC 107637 / DMS1</strain>
    </source>
</reference>
<evidence type="ECO:0000256" key="1">
    <source>
        <dbReference type="SAM" id="Phobius"/>
    </source>
</evidence>
<protein>
    <recommendedName>
        <fullName evidence="2">DUF5658 domain-containing protein</fullName>
    </recommendedName>
</protein>
<dbReference type="EMBL" id="CP003362">
    <property type="protein sequence ID" value="AGB49958.1"/>
    <property type="molecule type" value="Genomic_DNA"/>
</dbReference>
<dbReference type="RefSeq" id="WP_015325123.1">
    <property type="nucleotide sequence ID" value="NC_019977.1"/>
</dbReference>
<keyword evidence="1" id="KW-0472">Membrane</keyword>
<keyword evidence="1" id="KW-0812">Transmembrane</keyword>
<evidence type="ECO:0000313" key="4">
    <source>
        <dbReference type="Proteomes" id="UP000010866"/>
    </source>
</evidence>
<sequence>MQTNSSLRSILWEIRIIILFYVIGDWLSTAYALPNGQEGNILLSSFITNNGIYGLLLLKLLFVVLLVINFYVLNNCIHEVVPYLKEGLKSSVAILGIVLTVNNILVGLYGWSFLGSMVASLHA</sequence>
<evidence type="ECO:0000259" key="2">
    <source>
        <dbReference type="Pfam" id="PF18902"/>
    </source>
</evidence>
<dbReference type="KEGG" id="mhz:Metho_1772"/>
<organism evidence="3 4">
    <name type="scientific">Methanomethylovorans hollandica (strain DSM 15978 / NBRC 107637 / DMS1)</name>
    <dbReference type="NCBI Taxonomy" id="867904"/>
    <lineage>
        <taxon>Archaea</taxon>
        <taxon>Methanobacteriati</taxon>
        <taxon>Methanobacteriota</taxon>
        <taxon>Stenosarchaea group</taxon>
        <taxon>Methanomicrobia</taxon>
        <taxon>Methanosarcinales</taxon>
        <taxon>Methanosarcinaceae</taxon>
        <taxon>Methanomethylovorans</taxon>
    </lineage>
</organism>
<feature type="transmembrane region" description="Helical" evidence="1">
    <location>
        <begin position="52"/>
        <end position="72"/>
    </location>
</feature>
<accession>L0L0P7</accession>
<feature type="domain" description="DUF5658" evidence="2">
    <location>
        <begin position="16"/>
        <end position="106"/>
    </location>
</feature>
<gene>
    <name evidence="3" type="ordered locus">Metho_1772</name>
</gene>
<keyword evidence="4" id="KW-1185">Reference proteome</keyword>
<dbReference type="GeneID" id="14406285"/>
<name>L0L0P7_METHD</name>
<proteinExistence type="predicted"/>
<keyword evidence="1" id="KW-1133">Transmembrane helix</keyword>
<dbReference type="HOGENOM" id="CLU_150433_0_0_2"/>
<dbReference type="AlphaFoldDB" id="L0L0P7"/>
<dbReference type="OrthoDB" id="121911at2157"/>
<feature type="transmembrane region" description="Helical" evidence="1">
    <location>
        <begin position="12"/>
        <end position="32"/>
    </location>
</feature>
<evidence type="ECO:0000313" key="3">
    <source>
        <dbReference type="EMBL" id="AGB49958.1"/>
    </source>
</evidence>
<feature type="transmembrane region" description="Helical" evidence="1">
    <location>
        <begin position="92"/>
        <end position="114"/>
    </location>
</feature>
<dbReference type="Proteomes" id="UP000010866">
    <property type="component" value="Chromosome"/>
</dbReference>